<dbReference type="InterPro" id="IPR006913">
    <property type="entry name" value="CENP-V/GFA"/>
</dbReference>
<dbReference type="STRING" id="1137799.GZ78_17435"/>
<comment type="caution">
    <text evidence="5">The sequence shown here is derived from an EMBL/GenBank/DDBJ whole genome shotgun (WGS) entry which is preliminary data.</text>
</comment>
<dbReference type="AlphaFoldDB" id="A0A081NGF9"/>
<evidence type="ECO:0000259" key="4">
    <source>
        <dbReference type="PROSITE" id="PS51891"/>
    </source>
</evidence>
<dbReference type="eggNOG" id="COG3791">
    <property type="taxonomic scope" value="Bacteria"/>
</dbReference>
<dbReference type="EMBL" id="JOKH01000003">
    <property type="protein sequence ID" value="KEQ17532.1"/>
    <property type="molecule type" value="Genomic_DNA"/>
</dbReference>
<dbReference type="InterPro" id="IPR052355">
    <property type="entry name" value="CENP-V-like"/>
</dbReference>
<dbReference type="Pfam" id="PF04828">
    <property type="entry name" value="GFA"/>
    <property type="match status" value="1"/>
</dbReference>
<comment type="similarity">
    <text evidence="1">Belongs to the Gfa family.</text>
</comment>
<proteinExistence type="inferred from homology"/>
<dbReference type="GO" id="GO:0016846">
    <property type="term" value="F:carbon-sulfur lyase activity"/>
    <property type="evidence" value="ECO:0007669"/>
    <property type="project" value="InterPro"/>
</dbReference>
<keyword evidence="2" id="KW-0479">Metal-binding</keyword>
<dbReference type="Proteomes" id="UP000028073">
    <property type="component" value="Unassembled WGS sequence"/>
</dbReference>
<protein>
    <recommendedName>
        <fullName evidence="4">CENP-V/GFA domain-containing protein</fullName>
    </recommendedName>
</protein>
<dbReference type="PANTHER" id="PTHR28620:SF1">
    <property type="entry name" value="CENP-V_GFA DOMAIN-CONTAINING PROTEIN"/>
    <property type="match status" value="1"/>
</dbReference>
<keyword evidence="6" id="KW-1185">Reference proteome</keyword>
<dbReference type="PANTHER" id="PTHR28620">
    <property type="entry name" value="CENTROMERE PROTEIN V"/>
    <property type="match status" value="1"/>
</dbReference>
<dbReference type="RefSeq" id="WP_034837904.1">
    <property type="nucleotide sequence ID" value="NZ_JOKH01000003.1"/>
</dbReference>
<evidence type="ECO:0000256" key="2">
    <source>
        <dbReference type="ARBA" id="ARBA00022723"/>
    </source>
</evidence>
<evidence type="ECO:0000313" key="6">
    <source>
        <dbReference type="Proteomes" id="UP000028073"/>
    </source>
</evidence>
<dbReference type="SUPFAM" id="SSF51316">
    <property type="entry name" value="Mss4-like"/>
    <property type="match status" value="1"/>
</dbReference>
<dbReference type="PROSITE" id="PS51891">
    <property type="entry name" value="CENP_V_GFA"/>
    <property type="match status" value="1"/>
</dbReference>
<evidence type="ECO:0000256" key="1">
    <source>
        <dbReference type="ARBA" id="ARBA00005495"/>
    </source>
</evidence>
<accession>A0A081NGF9</accession>
<reference evidence="5 6" key="1">
    <citation type="submission" date="2014-06" db="EMBL/GenBank/DDBJ databases">
        <title>Whole Genome Sequences of Three Symbiotic Endozoicomonas Bacteria.</title>
        <authorList>
            <person name="Neave M.J."/>
            <person name="Apprill A."/>
            <person name="Voolstra C.R."/>
        </authorList>
    </citation>
    <scope>NUCLEOTIDE SEQUENCE [LARGE SCALE GENOMIC DNA]</scope>
    <source>
        <strain evidence="5 6">DSM 25634</strain>
    </source>
</reference>
<evidence type="ECO:0000313" key="5">
    <source>
        <dbReference type="EMBL" id="KEQ17532.1"/>
    </source>
</evidence>
<feature type="domain" description="CENP-V/GFA" evidence="4">
    <location>
        <begin position="2"/>
        <end position="109"/>
    </location>
</feature>
<sequence length="121" mass="13629">MFKASCHCGGIVLNADEAPETITSCNCSICHRIGALWGYYLDEQVETQQTVAIQDYRWGDKTITFHTCSGCGCTTHYTAVREDGKTKIGLNTRMVSREDTKDIRVRYFDGADTWGFLKEES</sequence>
<gene>
    <name evidence="5" type="ORF">GZ78_17435</name>
</gene>
<dbReference type="OrthoDB" id="4188830at2"/>
<keyword evidence="3" id="KW-0862">Zinc</keyword>
<dbReference type="GO" id="GO:0046872">
    <property type="term" value="F:metal ion binding"/>
    <property type="evidence" value="ECO:0007669"/>
    <property type="project" value="UniProtKB-KW"/>
</dbReference>
<organism evidence="5 6">
    <name type="scientific">Endozoicomonas numazuensis</name>
    <dbReference type="NCBI Taxonomy" id="1137799"/>
    <lineage>
        <taxon>Bacteria</taxon>
        <taxon>Pseudomonadati</taxon>
        <taxon>Pseudomonadota</taxon>
        <taxon>Gammaproteobacteria</taxon>
        <taxon>Oceanospirillales</taxon>
        <taxon>Endozoicomonadaceae</taxon>
        <taxon>Endozoicomonas</taxon>
    </lineage>
</organism>
<name>A0A081NGF9_9GAMM</name>
<dbReference type="Gene3D" id="2.170.150.70">
    <property type="match status" value="1"/>
</dbReference>
<dbReference type="InterPro" id="IPR011057">
    <property type="entry name" value="Mss4-like_sf"/>
</dbReference>
<evidence type="ECO:0000256" key="3">
    <source>
        <dbReference type="ARBA" id="ARBA00022833"/>
    </source>
</evidence>